<gene>
    <name evidence="2" type="ordered locus">Jden_2213</name>
</gene>
<keyword evidence="3" id="KW-1185">Reference proteome</keyword>
<evidence type="ECO:0000256" key="1">
    <source>
        <dbReference type="ARBA" id="ARBA00006479"/>
    </source>
</evidence>
<dbReference type="PANTHER" id="PTHR18964">
    <property type="entry name" value="ROK (REPRESSOR, ORF, KINASE) FAMILY"/>
    <property type="match status" value="1"/>
</dbReference>
<dbReference type="InterPro" id="IPR000600">
    <property type="entry name" value="ROK"/>
</dbReference>
<accession>C7R1L5</accession>
<dbReference type="Proteomes" id="UP000000628">
    <property type="component" value="Chromosome"/>
</dbReference>
<protein>
    <submittedName>
        <fullName evidence="2">ROK family protein</fullName>
    </submittedName>
</protein>
<evidence type="ECO:0000313" key="3">
    <source>
        <dbReference type="Proteomes" id="UP000000628"/>
    </source>
</evidence>
<reference evidence="2 3" key="1">
    <citation type="journal article" date="2009" name="Stand. Genomic Sci.">
        <title>Complete genome sequence of Jonesia denitrificans type strain (Prevot 55134).</title>
        <authorList>
            <person name="Pukall R."/>
            <person name="Gehrich-Schroter G."/>
            <person name="Lapidus A."/>
            <person name="Nolan M."/>
            <person name="Glavina Del Rio T."/>
            <person name="Lucas S."/>
            <person name="Chen F."/>
            <person name="Tice H."/>
            <person name="Pitluck S."/>
            <person name="Cheng J.F."/>
            <person name="Copeland A."/>
            <person name="Saunders E."/>
            <person name="Brettin T."/>
            <person name="Detter J.C."/>
            <person name="Bruce D."/>
            <person name="Goodwin L."/>
            <person name="Pati A."/>
            <person name="Ivanova N."/>
            <person name="Mavromatis K."/>
            <person name="Ovchinnikova G."/>
            <person name="Chen A."/>
            <person name="Palaniappan K."/>
            <person name="Land M."/>
            <person name="Hauser L."/>
            <person name="Chang Y.J."/>
            <person name="Jeffries C.D."/>
            <person name="Chain P."/>
            <person name="Goker M."/>
            <person name="Bristow J."/>
            <person name="Eisen J.A."/>
            <person name="Markowitz V."/>
            <person name="Hugenholtz P."/>
            <person name="Kyrpides N.C."/>
            <person name="Klenk H.P."/>
            <person name="Han C."/>
        </authorList>
    </citation>
    <scope>NUCLEOTIDE SEQUENCE [LARGE SCALE GENOMIC DNA]</scope>
    <source>
        <strain evidence="3">ATCC 14870 / DSM 20603 / BCRC 15368 / CIP 55.134 / JCM 11481 / NBRC 15587 / NCTC 10816 / Prevot 55134</strain>
    </source>
</reference>
<dbReference type="RefSeq" id="WP_015772478.1">
    <property type="nucleotide sequence ID" value="NC_013174.1"/>
</dbReference>
<dbReference type="InterPro" id="IPR036388">
    <property type="entry name" value="WH-like_DNA-bd_sf"/>
</dbReference>
<proteinExistence type="inferred from homology"/>
<dbReference type="OrthoDB" id="3464494at2"/>
<dbReference type="SUPFAM" id="SSF46785">
    <property type="entry name" value="Winged helix' DNA-binding domain"/>
    <property type="match status" value="1"/>
</dbReference>
<dbReference type="InterPro" id="IPR043129">
    <property type="entry name" value="ATPase_NBD"/>
</dbReference>
<dbReference type="AlphaFoldDB" id="C7R1L5"/>
<name>C7R1L5_JONDD</name>
<comment type="similarity">
    <text evidence="1">Belongs to the ROK (NagC/XylR) family.</text>
</comment>
<dbReference type="InterPro" id="IPR036390">
    <property type="entry name" value="WH_DNA-bd_sf"/>
</dbReference>
<dbReference type="Gene3D" id="3.30.420.40">
    <property type="match status" value="2"/>
</dbReference>
<dbReference type="SUPFAM" id="SSF53067">
    <property type="entry name" value="Actin-like ATPase domain"/>
    <property type="match status" value="1"/>
</dbReference>
<dbReference type="Gene3D" id="1.10.10.10">
    <property type="entry name" value="Winged helix-like DNA-binding domain superfamily/Winged helix DNA-binding domain"/>
    <property type="match status" value="1"/>
</dbReference>
<dbReference type="Pfam" id="PF00480">
    <property type="entry name" value="ROK"/>
    <property type="match status" value="1"/>
</dbReference>
<dbReference type="EMBL" id="CP001706">
    <property type="protein sequence ID" value="ACV09850.1"/>
    <property type="molecule type" value="Genomic_DNA"/>
</dbReference>
<dbReference type="KEGG" id="jde:Jden_2213"/>
<dbReference type="eggNOG" id="COG1940">
    <property type="taxonomic scope" value="Bacteria"/>
</dbReference>
<organism evidence="2 3">
    <name type="scientific">Jonesia denitrificans (strain ATCC 14870 / DSM 20603 / BCRC 15368 / CIP 55.134 / JCM 11481 / NBRC 15587 / NCTC 10816 / Prevot 55134)</name>
    <name type="common">Listeria denitrificans</name>
    <dbReference type="NCBI Taxonomy" id="471856"/>
    <lineage>
        <taxon>Bacteria</taxon>
        <taxon>Bacillati</taxon>
        <taxon>Actinomycetota</taxon>
        <taxon>Actinomycetes</taxon>
        <taxon>Micrococcales</taxon>
        <taxon>Jonesiaceae</taxon>
        <taxon>Jonesia</taxon>
    </lineage>
</organism>
<sequence>MNPPRTTSHGNDANEPLLPLSGHQRAIVATLLLNGPSSRTDLVHNLNLSAGSLTRLTRPLIDAGILQEQSTNPTQASIGRPSVPLTLNADRHRFIGIKLTATDSHAALTTTHAEIEHTINTPLSVTDATTVLDLMADQILTLAAHTPHPILGVGVTLGGHVAHYSVVTRADYHGWENLDVAHELQARTGFTIVVDNDIVAHTEYSSWFGQGRGAERFALFTLGAGIGFGVVVHGHAVSTPEAGFSLLSHHRLLTEELLTRVPDPEYVRGSCGHLACARTLFTSGEISRRASLLLGRDVSAPEVLTLAKAGAPLARQLINVSGYALGQFLADVANMVLPERIILGGEMCEIADVARDALNDGLRHFRDSRTTPPALFLDNPDISSWARSAATLAIHNLFIGRGALPVGGDNSRCATPDNPTNPR</sequence>
<dbReference type="STRING" id="471856.Jden_2213"/>
<evidence type="ECO:0000313" key="2">
    <source>
        <dbReference type="EMBL" id="ACV09850.1"/>
    </source>
</evidence>
<dbReference type="HOGENOM" id="CLU_036604_13_4_11"/>
<dbReference type="PANTHER" id="PTHR18964:SF149">
    <property type="entry name" value="BIFUNCTIONAL UDP-N-ACETYLGLUCOSAMINE 2-EPIMERASE_N-ACETYLMANNOSAMINE KINASE"/>
    <property type="match status" value="1"/>
</dbReference>